<accession>A0A7I7MAV6</accession>
<dbReference type="SMART" id="SM00587">
    <property type="entry name" value="CHK"/>
    <property type="match status" value="1"/>
</dbReference>
<gene>
    <name evidence="2" type="ORF">MPSYJ_26010</name>
</gene>
<dbReference type="Proteomes" id="UP000466514">
    <property type="component" value="Chromosome"/>
</dbReference>
<organism evidence="2 3">
    <name type="scientific">Mycolicibacterium psychrotolerans</name>
    <dbReference type="NCBI Taxonomy" id="216929"/>
    <lineage>
        <taxon>Bacteria</taxon>
        <taxon>Bacillati</taxon>
        <taxon>Actinomycetota</taxon>
        <taxon>Actinomycetes</taxon>
        <taxon>Mycobacteriales</taxon>
        <taxon>Mycobacteriaceae</taxon>
        <taxon>Mycolicibacterium</taxon>
    </lineage>
</organism>
<keyword evidence="3" id="KW-1185">Reference proteome</keyword>
<dbReference type="PANTHER" id="PTHR23020:SF41">
    <property type="entry name" value="AMINOGLYCOSIDE PHOSPHOTRANSFERASE DOMAIN-CONTAINING PROTEIN"/>
    <property type="match status" value="1"/>
</dbReference>
<dbReference type="Gene3D" id="3.90.1200.10">
    <property type="match status" value="1"/>
</dbReference>
<name>A0A7I7MAV6_9MYCO</name>
<dbReference type="GO" id="GO:0016740">
    <property type="term" value="F:transferase activity"/>
    <property type="evidence" value="ECO:0007669"/>
    <property type="project" value="UniProtKB-KW"/>
</dbReference>
<dbReference type="InterPro" id="IPR015897">
    <property type="entry name" value="CHK_kinase-like"/>
</dbReference>
<protein>
    <submittedName>
        <fullName evidence="2">Aminoglycoside phosphotransferase</fullName>
    </submittedName>
</protein>
<dbReference type="PANTHER" id="PTHR23020">
    <property type="entry name" value="UNCHARACTERIZED NUCLEAR HORMONE RECEPTOR-RELATED"/>
    <property type="match status" value="1"/>
</dbReference>
<reference evidence="2 3" key="1">
    <citation type="journal article" date="2019" name="Emerg. Microbes Infect.">
        <title>Comprehensive subspecies identification of 175 nontuberculous mycobacteria species based on 7547 genomic profiles.</title>
        <authorList>
            <person name="Matsumoto Y."/>
            <person name="Kinjo T."/>
            <person name="Motooka D."/>
            <person name="Nabeya D."/>
            <person name="Jung N."/>
            <person name="Uechi K."/>
            <person name="Horii T."/>
            <person name="Iida T."/>
            <person name="Fujita J."/>
            <person name="Nakamura S."/>
        </authorList>
    </citation>
    <scope>NUCLEOTIDE SEQUENCE [LARGE SCALE GENOMIC DNA]</scope>
    <source>
        <strain evidence="2 3">JCM 13323</strain>
    </source>
</reference>
<dbReference type="Pfam" id="PF01636">
    <property type="entry name" value="APH"/>
    <property type="match status" value="1"/>
</dbReference>
<dbReference type="InterPro" id="IPR052961">
    <property type="entry name" value="Oxido-Kinase-like_Enzymes"/>
</dbReference>
<evidence type="ECO:0000259" key="1">
    <source>
        <dbReference type="SMART" id="SM00587"/>
    </source>
</evidence>
<evidence type="ECO:0000313" key="2">
    <source>
        <dbReference type="EMBL" id="BBX69140.1"/>
    </source>
</evidence>
<keyword evidence="2" id="KW-0808">Transferase</keyword>
<dbReference type="KEGG" id="mpsc:MPSYJ_26010"/>
<proteinExistence type="predicted"/>
<dbReference type="AlphaFoldDB" id="A0A7I7MAV6"/>
<dbReference type="InterPro" id="IPR011009">
    <property type="entry name" value="Kinase-like_dom_sf"/>
</dbReference>
<evidence type="ECO:0000313" key="3">
    <source>
        <dbReference type="Proteomes" id="UP000466514"/>
    </source>
</evidence>
<dbReference type="SUPFAM" id="SSF56112">
    <property type="entry name" value="Protein kinase-like (PK-like)"/>
    <property type="match status" value="1"/>
</dbReference>
<dbReference type="InterPro" id="IPR002575">
    <property type="entry name" value="Aminoglycoside_PTrfase"/>
</dbReference>
<sequence>MTTAANRDDPVIPQGWGEITPAWMTAVLMEHFPGVAVDGVRVVLRDDGTNRRARLALTYSAGAGPATVFAKAVDPEHADLVALTSGLYHEPRLFSSKVSLPLDHPAVYTAVIDEDRRDFLMIMEDVVSRGADPRDATRPMTVEQVASGVRGLARLHSQYWGDRLPSRRELDWVEPFIAFAGLEYAPLHIAHERLGDSVPAEVRELSGTDLFSDIWARYIGSLTESGLTSPPTLLHGDPHIGNTYVMPDDTVGFLDWQMVRRGNYSLDLGYFLQGALTIDDRRRCERELLGEYRDALRLPVAELPTDEDIWLRYRASVAHGLAIWMATLSGGDAWQRADICLAFAQRYGAAFVDLDTREALESVCG</sequence>
<dbReference type="EMBL" id="AP022574">
    <property type="protein sequence ID" value="BBX69140.1"/>
    <property type="molecule type" value="Genomic_DNA"/>
</dbReference>
<feature type="domain" description="CHK kinase-like" evidence="1">
    <location>
        <begin position="121"/>
        <end position="305"/>
    </location>
</feature>